<dbReference type="CDD" id="cd04496">
    <property type="entry name" value="SSB_OBF"/>
    <property type="match status" value="1"/>
</dbReference>
<dbReference type="SUPFAM" id="SSF50249">
    <property type="entry name" value="Nucleic acid-binding proteins"/>
    <property type="match status" value="1"/>
</dbReference>
<dbReference type="PANTHER" id="PTHR10302:SF27">
    <property type="entry name" value="SINGLE-STRANDED DNA-BINDING PROTEIN"/>
    <property type="match status" value="1"/>
</dbReference>
<name>A0ABY6CSU3_9BACT</name>
<evidence type="ECO:0000313" key="6">
    <source>
        <dbReference type="Proteomes" id="UP001065174"/>
    </source>
</evidence>
<dbReference type="HAMAP" id="MF_00984">
    <property type="entry name" value="SSB"/>
    <property type="match status" value="1"/>
</dbReference>
<dbReference type="Proteomes" id="UP001065174">
    <property type="component" value="Chromosome"/>
</dbReference>
<evidence type="ECO:0000256" key="4">
    <source>
        <dbReference type="SAM" id="MobiDB-lite"/>
    </source>
</evidence>
<dbReference type="RefSeq" id="WP_262311016.1">
    <property type="nucleotide sequence ID" value="NZ_CP106679.1"/>
</dbReference>
<comment type="subunit">
    <text evidence="2">Homotetramer.</text>
</comment>
<proteinExistence type="inferred from homology"/>
<dbReference type="GO" id="GO:0003677">
    <property type="term" value="F:DNA binding"/>
    <property type="evidence" value="ECO:0007669"/>
    <property type="project" value="UniProtKB-KW"/>
</dbReference>
<protein>
    <recommendedName>
        <fullName evidence="2 3">Single-stranded DNA-binding protein</fullName>
        <shortName evidence="2">SSB</shortName>
    </recommendedName>
</protein>
<evidence type="ECO:0000256" key="3">
    <source>
        <dbReference type="PIRNR" id="PIRNR002070"/>
    </source>
</evidence>
<organism evidence="5 6">
    <name type="scientific">Reichenbachiella agarivorans</name>
    <dbReference type="NCBI Taxonomy" id="2979464"/>
    <lineage>
        <taxon>Bacteria</taxon>
        <taxon>Pseudomonadati</taxon>
        <taxon>Bacteroidota</taxon>
        <taxon>Cytophagia</taxon>
        <taxon>Cytophagales</taxon>
        <taxon>Reichenbachiellaceae</taxon>
        <taxon>Reichenbachiella</taxon>
    </lineage>
</organism>
<dbReference type="InterPro" id="IPR011344">
    <property type="entry name" value="ssDNA-bd"/>
</dbReference>
<dbReference type="PANTHER" id="PTHR10302">
    <property type="entry name" value="SINGLE-STRANDED DNA-BINDING PROTEIN"/>
    <property type="match status" value="1"/>
</dbReference>
<keyword evidence="1 2" id="KW-0238">DNA-binding</keyword>
<sequence>MAGVNKVILVGNLGKDPEVRHLENGRAVANFSMATSETYKNKQGERVTTTEWHNLVLWSPLAEIAEKYLKKGNQVYIEGKLTSRSYEDKDGVTKYITEVVGREMTLLGGRPDGAASGDYSSNSQPTKTEIVDSTVEDSNEIDDLPF</sequence>
<feature type="region of interest" description="Disordered" evidence="4">
    <location>
        <begin position="107"/>
        <end position="146"/>
    </location>
</feature>
<dbReference type="Pfam" id="PF00436">
    <property type="entry name" value="SSB"/>
    <property type="match status" value="1"/>
</dbReference>
<dbReference type="InterPro" id="IPR012340">
    <property type="entry name" value="NA-bd_OB-fold"/>
</dbReference>
<accession>A0ABY6CSU3</accession>
<dbReference type="EMBL" id="CP106679">
    <property type="protein sequence ID" value="UXP33587.1"/>
    <property type="molecule type" value="Genomic_DNA"/>
</dbReference>
<dbReference type="PROSITE" id="PS50935">
    <property type="entry name" value="SSB"/>
    <property type="match status" value="1"/>
</dbReference>
<evidence type="ECO:0000313" key="5">
    <source>
        <dbReference type="EMBL" id="UXP33587.1"/>
    </source>
</evidence>
<dbReference type="NCBIfam" id="TIGR00621">
    <property type="entry name" value="ssb"/>
    <property type="match status" value="1"/>
</dbReference>
<feature type="compositionally biased region" description="Polar residues" evidence="4">
    <location>
        <begin position="118"/>
        <end position="127"/>
    </location>
</feature>
<evidence type="ECO:0000256" key="1">
    <source>
        <dbReference type="ARBA" id="ARBA00023125"/>
    </source>
</evidence>
<feature type="compositionally biased region" description="Acidic residues" evidence="4">
    <location>
        <begin position="134"/>
        <end position="146"/>
    </location>
</feature>
<dbReference type="InterPro" id="IPR000424">
    <property type="entry name" value="Primosome_PriB/ssb"/>
</dbReference>
<dbReference type="PIRSF" id="PIRSF002070">
    <property type="entry name" value="SSB"/>
    <property type="match status" value="1"/>
</dbReference>
<comment type="caution">
    <text evidence="2">Lacks conserved residue(s) required for the propagation of feature annotation.</text>
</comment>
<evidence type="ECO:0000256" key="2">
    <source>
        <dbReference type="HAMAP-Rule" id="MF_00984"/>
    </source>
</evidence>
<reference evidence="5" key="1">
    <citation type="submission" date="2022-09" db="EMBL/GenBank/DDBJ databases">
        <title>Comparative genomics and taxonomic characterization of three novel marine species of genus Reichenbachiella exhibiting antioxidant and polysaccharide degradation activities.</title>
        <authorList>
            <person name="Muhammad N."/>
            <person name="Lee Y.-J."/>
            <person name="Ko J."/>
            <person name="Kim S.-G."/>
        </authorList>
    </citation>
    <scope>NUCLEOTIDE SEQUENCE</scope>
    <source>
        <strain evidence="5">BKB1-1</strain>
    </source>
</reference>
<keyword evidence="6" id="KW-1185">Reference proteome</keyword>
<gene>
    <name evidence="5" type="ORF">N6H18_06420</name>
</gene>
<dbReference type="Gene3D" id="2.40.50.140">
    <property type="entry name" value="Nucleic acid-binding proteins"/>
    <property type="match status" value="1"/>
</dbReference>